<dbReference type="Proteomes" id="UP001497392">
    <property type="component" value="Unassembled WGS sequence"/>
</dbReference>
<evidence type="ECO:0000313" key="1">
    <source>
        <dbReference type="EMBL" id="CAL5223675.1"/>
    </source>
</evidence>
<organism evidence="1 2">
    <name type="scientific">Coccomyxa viridis</name>
    <dbReference type="NCBI Taxonomy" id="1274662"/>
    <lineage>
        <taxon>Eukaryota</taxon>
        <taxon>Viridiplantae</taxon>
        <taxon>Chlorophyta</taxon>
        <taxon>core chlorophytes</taxon>
        <taxon>Trebouxiophyceae</taxon>
        <taxon>Trebouxiophyceae incertae sedis</taxon>
        <taxon>Coccomyxaceae</taxon>
        <taxon>Coccomyxa</taxon>
    </lineage>
</organism>
<keyword evidence="2" id="KW-1185">Reference proteome</keyword>
<dbReference type="Gene3D" id="3.75.10.10">
    <property type="entry name" value="L-arginine/glycine Amidinotransferase, Chain A"/>
    <property type="match status" value="1"/>
</dbReference>
<dbReference type="PANTHER" id="PTHR43224">
    <property type="entry name" value="AMIDINOTRANSFERASE"/>
    <property type="match status" value="1"/>
</dbReference>
<dbReference type="Pfam" id="PF19420">
    <property type="entry name" value="DDAH_eukar"/>
    <property type="match status" value="1"/>
</dbReference>
<accession>A0ABP1FUV8</accession>
<dbReference type="SUPFAM" id="SSF55909">
    <property type="entry name" value="Pentein"/>
    <property type="match status" value="1"/>
</dbReference>
<dbReference type="PANTHER" id="PTHR43224:SF1">
    <property type="entry name" value="AMIDINOTRANSFERASE"/>
    <property type="match status" value="1"/>
</dbReference>
<reference evidence="1 2" key="1">
    <citation type="submission" date="2024-06" db="EMBL/GenBank/DDBJ databases">
        <authorList>
            <person name="Kraege A."/>
            <person name="Thomma B."/>
        </authorList>
    </citation>
    <scope>NUCLEOTIDE SEQUENCE [LARGE SCALE GENOMIC DNA]</scope>
</reference>
<comment type="caution">
    <text evidence="1">The sequence shown here is derived from an EMBL/GenBank/DDBJ whole genome shotgun (WGS) entry which is preliminary data.</text>
</comment>
<proteinExistence type="predicted"/>
<sequence>MTRLTLIQRCTAASRAAAARRSFSASAPEAVLDTPEAEVVHLAAQAPVLVQLPDRQFGAAAVLQSHLIPSHAGNPQRLSVMRHAFSAHDAATDRLADIVTAVGDGHVAVSHRASDPTTRLIVDEYHKGADGHYQLRTVGTDLCRFLNREGVRVSHVPHVGQHFNSTRANSAQIRQSTNEVLMVAPTAFGFNDQAAQDNHFMHSAVSSGSATAGNTSVTLQALKEFARLHHELTEVAGVRVSLFQHSQEHGTPDAVFPNNWFSTHPAGEAAGGVKQSTLVFYPLKCPNRQKEKREDIKEVLRARGYDRVWDMSSSEQEKQYFEGTGVLVLDRVNGVAYVNISERAHADLAQRWADHLGYEEVVTFRTVDPAGADVYHTNVMMAIGTDVAVVCAEAVPDEKQRKHLLERLNRHHKVIEITQKQMAAMCGNIMELEDGRGLPVMAMSTQAYNAFTQEQQQEMRKHVAALHHAPLDTIEYIGGGGVRCSLAELF</sequence>
<evidence type="ECO:0000313" key="2">
    <source>
        <dbReference type="Proteomes" id="UP001497392"/>
    </source>
</evidence>
<dbReference type="InterPro" id="IPR014541">
    <property type="entry name" value="Amdntrnsf_FN0238"/>
</dbReference>
<name>A0ABP1FUV8_9CHLO</name>
<gene>
    <name evidence="1" type="primary">g6225</name>
    <name evidence="1" type="ORF">VP750_LOCUS5334</name>
</gene>
<protein>
    <submittedName>
        <fullName evidence="1">G6225 protein</fullName>
    </submittedName>
</protein>
<dbReference type="EMBL" id="CAXHTA020000009">
    <property type="protein sequence ID" value="CAL5223675.1"/>
    <property type="molecule type" value="Genomic_DNA"/>
</dbReference>